<dbReference type="GO" id="GO:0016758">
    <property type="term" value="F:hexosyltransferase activity"/>
    <property type="evidence" value="ECO:0007669"/>
    <property type="project" value="InterPro"/>
</dbReference>
<evidence type="ECO:0000259" key="1">
    <source>
        <dbReference type="Pfam" id="PF04101"/>
    </source>
</evidence>
<dbReference type="EMBL" id="VFPJ01000001">
    <property type="protein sequence ID" value="TQM40752.1"/>
    <property type="molecule type" value="Genomic_DNA"/>
</dbReference>
<comment type="caution">
    <text evidence="2">The sequence shown here is derived from an EMBL/GenBank/DDBJ whole genome shotgun (WGS) entry which is preliminary data.</text>
</comment>
<feature type="domain" description="Glycosyl transferase family 28 C-terminal" evidence="1">
    <location>
        <begin position="248"/>
        <end position="334"/>
    </location>
</feature>
<protein>
    <submittedName>
        <fullName evidence="2">Glycosyl transferase family 28</fullName>
    </submittedName>
</protein>
<evidence type="ECO:0000313" key="2">
    <source>
        <dbReference type="EMBL" id="TQM40752.1"/>
    </source>
</evidence>
<dbReference type="Proteomes" id="UP000320773">
    <property type="component" value="Unassembled WGS sequence"/>
</dbReference>
<dbReference type="AlphaFoldDB" id="A0A543G3U0"/>
<proteinExistence type="predicted"/>
<dbReference type="InterPro" id="IPR007235">
    <property type="entry name" value="Glyco_trans_28_C"/>
</dbReference>
<keyword evidence="2" id="KW-0808">Transferase</keyword>
<sequence length="361" mass="41772">MITNTFAMPKPKNILVAPLYWGLGHATRCVTIIKALIDHGFSPILASDGKALLLLKKEFPQLLTLELPSYHITYPKKGAFLRWSLLLQAPQIARAVQLENQLVQEWIVTYDLQGIIADSRFGVFSTTIPSVYLTHQLQVLSGFTTFLTRFFHQKIIKQFHECWIFDFENHLNLSGALGHQQNFNFPIKYLGPQSRFEKHICSKKYDVMVLLSGPEPQRTILELELEKKFSFFDGSVIFIRGIVEAKQTYEKIGCIEYYNFMTSKELEWTILSSQLLVCRSGYSTVMDLYQLQKKAVLLPTPGQFEQEYLATYLKKQHLFYSVKQSQFELSDLDRAFEFPEFFPANAVCWESFFEIFTASKS</sequence>
<organism evidence="2 3">
    <name type="scientific">Flavobacterium branchiophilum</name>
    <dbReference type="NCBI Taxonomy" id="55197"/>
    <lineage>
        <taxon>Bacteria</taxon>
        <taxon>Pseudomonadati</taxon>
        <taxon>Bacteroidota</taxon>
        <taxon>Flavobacteriia</taxon>
        <taxon>Flavobacteriales</taxon>
        <taxon>Flavobacteriaceae</taxon>
        <taxon>Flavobacterium</taxon>
    </lineage>
</organism>
<evidence type="ECO:0000313" key="3">
    <source>
        <dbReference type="Proteomes" id="UP000320773"/>
    </source>
</evidence>
<reference evidence="2 3" key="1">
    <citation type="submission" date="2019-06" db="EMBL/GenBank/DDBJ databases">
        <title>Genomic Encyclopedia of Archaeal and Bacterial Type Strains, Phase II (KMG-II): from individual species to whole genera.</title>
        <authorList>
            <person name="Goeker M."/>
        </authorList>
    </citation>
    <scope>NUCLEOTIDE SEQUENCE [LARGE SCALE GENOMIC DNA]</scope>
    <source>
        <strain evidence="2 3">DSM 24789</strain>
    </source>
</reference>
<name>A0A543G3U0_9FLAO</name>
<gene>
    <name evidence="2" type="ORF">BC670_1661</name>
</gene>
<dbReference type="SUPFAM" id="SSF53756">
    <property type="entry name" value="UDP-Glycosyltransferase/glycogen phosphorylase"/>
    <property type="match status" value="1"/>
</dbReference>
<dbReference type="Pfam" id="PF04101">
    <property type="entry name" value="Glyco_tran_28_C"/>
    <property type="match status" value="1"/>
</dbReference>
<accession>A0A543G3U0</accession>
<dbReference type="Gene3D" id="3.40.50.2000">
    <property type="entry name" value="Glycogen Phosphorylase B"/>
    <property type="match status" value="1"/>
</dbReference>